<protein>
    <submittedName>
        <fullName evidence="2">Hydrolase or acyltransferase</fullName>
    </submittedName>
</protein>
<sequence length="319" mass="33141">MLIGSAAAGLAVAGGGLAVTARATAREARIEAAYPPEGDILDVGGVPVHAVVRGTGPDLVMIHGASGNAREFTFDLIARLSGRYRCIAFDRPGLGYTGRTDPTYDAAFSSAAETPAEQATLLAAAYGQIGEGAPLVLGHSFGGTVALAWALDHAARGLVLLAPAAMRWQGGLGPLYALNASAPGGALAIPMMTALVPDSKLDEITRRIFAPNPVPAGYLDHIGGQLTLRRRSLRANARQVNGLKPHITHMQARYASDLTLPIEWLHGTVDTIVPPAVHAGPFQKLVPHTNLTMLDGVGHMPQHAAPEAVVAAVDRLARA</sequence>
<keyword evidence="2" id="KW-0808">Transferase</keyword>
<accession>A0ABQ4NMI5</accession>
<keyword evidence="2" id="KW-0378">Hydrolase</keyword>
<comment type="caution">
    <text evidence="2">The sequence shown here is derived from an EMBL/GenBank/DDBJ whole genome shotgun (WGS) entry which is preliminary data.</text>
</comment>
<proteinExistence type="predicted"/>
<dbReference type="InterPro" id="IPR029058">
    <property type="entry name" value="AB_hydrolase_fold"/>
</dbReference>
<keyword evidence="3" id="KW-1185">Reference proteome</keyword>
<name>A0ABQ4NMI5_9RHOB</name>
<evidence type="ECO:0000313" key="2">
    <source>
        <dbReference type="EMBL" id="GIT95620.1"/>
    </source>
</evidence>
<dbReference type="Gene3D" id="3.40.50.1820">
    <property type="entry name" value="alpha/beta hydrolase"/>
    <property type="match status" value="1"/>
</dbReference>
<dbReference type="GO" id="GO:0016746">
    <property type="term" value="F:acyltransferase activity"/>
    <property type="evidence" value="ECO:0007669"/>
    <property type="project" value="UniProtKB-KW"/>
</dbReference>
<feature type="domain" description="AB hydrolase-1" evidence="1">
    <location>
        <begin position="59"/>
        <end position="312"/>
    </location>
</feature>
<gene>
    <name evidence="2" type="ORF">JANAI62_22430</name>
</gene>
<dbReference type="SUPFAM" id="SSF53474">
    <property type="entry name" value="alpha/beta-Hydrolases"/>
    <property type="match status" value="1"/>
</dbReference>
<keyword evidence="2" id="KW-0012">Acyltransferase</keyword>
<dbReference type="InterPro" id="IPR000073">
    <property type="entry name" value="AB_hydrolase_1"/>
</dbReference>
<dbReference type="PANTHER" id="PTHR43798:SF33">
    <property type="entry name" value="HYDROLASE, PUTATIVE (AFU_ORTHOLOGUE AFUA_2G14860)-RELATED"/>
    <property type="match status" value="1"/>
</dbReference>
<reference evidence="2 3" key="1">
    <citation type="submission" date="2021-05" db="EMBL/GenBank/DDBJ databases">
        <title>Bacteria Genome sequencing.</title>
        <authorList>
            <person name="Takabe Y."/>
            <person name="Nakajima Y."/>
            <person name="Suzuki S."/>
            <person name="Shiozaki T."/>
        </authorList>
    </citation>
    <scope>NUCLEOTIDE SEQUENCE [LARGE SCALE GENOMIC DNA]</scope>
    <source>
        <strain evidence="2 3">AI_62</strain>
    </source>
</reference>
<dbReference type="PRINTS" id="PR00111">
    <property type="entry name" value="ABHYDROLASE"/>
</dbReference>
<organism evidence="2 3">
    <name type="scientific">Jannaschia pagri</name>
    <dbReference type="NCBI Taxonomy" id="2829797"/>
    <lineage>
        <taxon>Bacteria</taxon>
        <taxon>Pseudomonadati</taxon>
        <taxon>Pseudomonadota</taxon>
        <taxon>Alphaproteobacteria</taxon>
        <taxon>Rhodobacterales</taxon>
        <taxon>Roseobacteraceae</taxon>
        <taxon>Jannaschia</taxon>
    </lineage>
</organism>
<dbReference type="EMBL" id="BPFH01000004">
    <property type="protein sequence ID" value="GIT95620.1"/>
    <property type="molecule type" value="Genomic_DNA"/>
</dbReference>
<evidence type="ECO:0000259" key="1">
    <source>
        <dbReference type="Pfam" id="PF12697"/>
    </source>
</evidence>
<dbReference type="Pfam" id="PF12697">
    <property type="entry name" value="Abhydrolase_6"/>
    <property type="match status" value="1"/>
</dbReference>
<evidence type="ECO:0000313" key="3">
    <source>
        <dbReference type="Proteomes" id="UP000786693"/>
    </source>
</evidence>
<dbReference type="InterPro" id="IPR050266">
    <property type="entry name" value="AB_hydrolase_sf"/>
</dbReference>
<dbReference type="PANTHER" id="PTHR43798">
    <property type="entry name" value="MONOACYLGLYCEROL LIPASE"/>
    <property type="match status" value="1"/>
</dbReference>
<dbReference type="Proteomes" id="UP000786693">
    <property type="component" value="Unassembled WGS sequence"/>
</dbReference>
<dbReference type="GO" id="GO:0016787">
    <property type="term" value="F:hydrolase activity"/>
    <property type="evidence" value="ECO:0007669"/>
    <property type="project" value="UniProtKB-KW"/>
</dbReference>